<sequence>MPGTTTLGAEVTNVSGHCVWMLIDDEELALPYSEFPWLKAATIQQILNVVRPSADHLYWPDLDVDLSVESIRHPERFPLRAKSTFQPRHSPDPPPETL</sequence>
<keyword evidence="3" id="KW-1185">Reference proteome</keyword>
<evidence type="ECO:0000313" key="3">
    <source>
        <dbReference type="Proteomes" id="UP001304461"/>
    </source>
</evidence>
<dbReference type="Gene3D" id="3.30.2020.40">
    <property type="entry name" value="Uncharacterised protein PF10387, DUF2442"/>
    <property type="match status" value="1"/>
</dbReference>
<organism evidence="2 3">
    <name type="scientific">Cyanobium gracile UHCC 0139</name>
    <dbReference type="NCBI Taxonomy" id="3110308"/>
    <lineage>
        <taxon>Bacteria</taxon>
        <taxon>Bacillati</taxon>
        <taxon>Cyanobacteriota</taxon>
        <taxon>Cyanophyceae</taxon>
        <taxon>Synechococcales</taxon>
        <taxon>Prochlorococcaceae</taxon>
        <taxon>Cyanobium</taxon>
    </lineage>
</organism>
<feature type="region of interest" description="Disordered" evidence="1">
    <location>
        <begin position="79"/>
        <end position="98"/>
    </location>
</feature>
<evidence type="ECO:0000313" key="2">
    <source>
        <dbReference type="EMBL" id="MEA5389882.1"/>
    </source>
</evidence>
<dbReference type="Pfam" id="PF10387">
    <property type="entry name" value="DUF2442"/>
    <property type="match status" value="1"/>
</dbReference>
<proteinExistence type="predicted"/>
<comment type="caution">
    <text evidence="2">The sequence shown here is derived from an EMBL/GenBank/DDBJ whole genome shotgun (WGS) entry which is preliminary data.</text>
</comment>
<reference evidence="2 3" key="1">
    <citation type="submission" date="2023-12" db="EMBL/GenBank/DDBJ databases">
        <title>Baltic Sea Cyanobacteria.</title>
        <authorList>
            <person name="Delbaje E."/>
            <person name="Fewer D.P."/>
            <person name="Shishido T.K."/>
        </authorList>
    </citation>
    <scope>NUCLEOTIDE SEQUENCE [LARGE SCALE GENOMIC DNA]</scope>
    <source>
        <strain evidence="2 3">UHCC 0139</strain>
    </source>
</reference>
<name>A0ABU5RQ37_9CYAN</name>
<evidence type="ECO:0000256" key="1">
    <source>
        <dbReference type="SAM" id="MobiDB-lite"/>
    </source>
</evidence>
<gene>
    <name evidence="2" type="ORF">VB738_01285</name>
</gene>
<dbReference type="Proteomes" id="UP001304461">
    <property type="component" value="Unassembled WGS sequence"/>
</dbReference>
<dbReference type="InterPro" id="IPR018841">
    <property type="entry name" value="DUF2442"/>
</dbReference>
<dbReference type="RefSeq" id="WP_323304010.1">
    <property type="nucleotide sequence ID" value="NZ_JAYGHX010000001.1"/>
</dbReference>
<protein>
    <submittedName>
        <fullName evidence="2">DUF2442 domain-containing protein</fullName>
    </submittedName>
</protein>
<dbReference type="EMBL" id="JAYGHX010000001">
    <property type="protein sequence ID" value="MEA5389882.1"/>
    <property type="molecule type" value="Genomic_DNA"/>
</dbReference>
<accession>A0ABU5RQ37</accession>